<proteinExistence type="predicted"/>
<comment type="subcellular location">
    <subcellularLocation>
        <location evidence="1">Nucleus</location>
    </subcellularLocation>
</comment>
<dbReference type="VEuPathDB" id="VectorBase:ACHR004153"/>
<feature type="compositionally biased region" description="Basic and acidic residues" evidence="3">
    <location>
        <begin position="367"/>
        <end position="379"/>
    </location>
</feature>
<dbReference type="Proteomes" id="UP000075881">
    <property type="component" value="Unassembled WGS sequence"/>
</dbReference>
<dbReference type="GO" id="GO:0006357">
    <property type="term" value="P:regulation of transcription by RNA polymerase II"/>
    <property type="evidence" value="ECO:0007669"/>
    <property type="project" value="TreeGrafter"/>
</dbReference>
<dbReference type="SUPFAM" id="SSF54695">
    <property type="entry name" value="POZ domain"/>
    <property type="match status" value="1"/>
</dbReference>
<keyword evidence="6" id="KW-1185">Reference proteome</keyword>
<dbReference type="InterPro" id="IPR011333">
    <property type="entry name" value="SKP1/BTB/POZ_sf"/>
</dbReference>
<evidence type="ECO:0000256" key="1">
    <source>
        <dbReference type="ARBA" id="ARBA00004123"/>
    </source>
</evidence>
<name>A0A182K071_9DIPT</name>
<dbReference type="GO" id="GO:0005634">
    <property type="term" value="C:nucleus"/>
    <property type="evidence" value="ECO:0007669"/>
    <property type="project" value="UniProtKB-SubCell"/>
</dbReference>
<feature type="region of interest" description="Disordered" evidence="3">
    <location>
        <begin position="359"/>
        <end position="389"/>
    </location>
</feature>
<dbReference type="Gene3D" id="3.30.710.10">
    <property type="entry name" value="Potassium Channel Kv1.1, Chain A"/>
    <property type="match status" value="1"/>
</dbReference>
<dbReference type="SMART" id="SM00225">
    <property type="entry name" value="BTB"/>
    <property type="match status" value="1"/>
</dbReference>
<keyword evidence="2" id="KW-0539">Nucleus</keyword>
<dbReference type="PROSITE" id="PS50097">
    <property type="entry name" value="BTB"/>
    <property type="match status" value="1"/>
</dbReference>
<dbReference type="STRING" id="43041.A0A182K071"/>
<evidence type="ECO:0000313" key="6">
    <source>
        <dbReference type="Proteomes" id="UP000075881"/>
    </source>
</evidence>
<reference evidence="6" key="1">
    <citation type="submission" date="2013-03" db="EMBL/GenBank/DDBJ databases">
        <title>The Genome Sequence of Anopheles christyi ACHKN1017.</title>
        <authorList>
            <consortium name="The Broad Institute Genomics Platform"/>
            <person name="Neafsey D.E."/>
            <person name="Besansky N."/>
            <person name="Walker B."/>
            <person name="Young S.K."/>
            <person name="Zeng Q."/>
            <person name="Gargeya S."/>
            <person name="Fitzgerald M."/>
            <person name="Haas B."/>
            <person name="Abouelleil A."/>
            <person name="Allen A.W."/>
            <person name="Alvarado L."/>
            <person name="Arachchi H.M."/>
            <person name="Berlin A.M."/>
            <person name="Chapman S.B."/>
            <person name="Gainer-Dewar J."/>
            <person name="Goldberg J."/>
            <person name="Griggs A."/>
            <person name="Gujja S."/>
            <person name="Hansen M."/>
            <person name="Howarth C."/>
            <person name="Imamovic A."/>
            <person name="Ireland A."/>
            <person name="Larimer J."/>
            <person name="McCowan C."/>
            <person name="Murphy C."/>
            <person name="Pearson M."/>
            <person name="Poon T.W."/>
            <person name="Priest M."/>
            <person name="Roberts A."/>
            <person name="Saif S."/>
            <person name="Shea T."/>
            <person name="Sisk P."/>
            <person name="Sykes S."/>
            <person name="Wortman J."/>
            <person name="Nusbaum C."/>
            <person name="Birren B."/>
        </authorList>
    </citation>
    <scope>NUCLEOTIDE SEQUENCE [LARGE SCALE GENOMIC DNA]</scope>
    <source>
        <strain evidence="6">ACHKN1017</strain>
    </source>
</reference>
<dbReference type="PANTHER" id="PTHR23110">
    <property type="entry name" value="BTB DOMAIN TRANSCRIPTION FACTOR"/>
    <property type="match status" value="1"/>
</dbReference>
<evidence type="ECO:0000259" key="4">
    <source>
        <dbReference type="PROSITE" id="PS50097"/>
    </source>
</evidence>
<dbReference type="InterPro" id="IPR000210">
    <property type="entry name" value="BTB/POZ_dom"/>
</dbReference>
<dbReference type="AlphaFoldDB" id="A0A182K071"/>
<accession>A0A182K071</accession>
<dbReference type="CDD" id="cd18315">
    <property type="entry name" value="BTB_POZ_BAB-like"/>
    <property type="match status" value="1"/>
</dbReference>
<dbReference type="PANTHER" id="PTHR23110:SF107">
    <property type="entry name" value="SEX DETERMINATION PROTEIN FRUITLESS"/>
    <property type="match status" value="1"/>
</dbReference>
<dbReference type="EnsemblMetazoa" id="ACHR004153-RA">
    <property type="protein sequence ID" value="ACHR004153-PA"/>
    <property type="gene ID" value="ACHR004153"/>
</dbReference>
<dbReference type="InterPro" id="IPR051095">
    <property type="entry name" value="Dros_DevTransReg"/>
</dbReference>
<feature type="domain" description="BTB" evidence="4">
    <location>
        <begin position="212"/>
        <end position="277"/>
    </location>
</feature>
<organism evidence="5 6">
    <name type="scientific">Anopheles christyi</name>
    <dbReference type="NCBI Taxonomy" id="43041"/>
    <lineage>
        <taxon>Eukaryota</taxon>
        <taxon>Metazoa</taxon>
        <taxon>Ecdysozoa</taxon>
        <taxon>Arthropoda</taxon>
        <taxon>Hexapoda</taxon>
        <taxon>Insecta</taxon>
        <taxon>Pterygota</taxon>
        <taxon>Neoptera</taxon>
        <taxon>Endopterygota</taxon>
        <taxon>Diptera</taxon>
        <taxon>Nematocera</taxon>
        <taxon>Culicoidea</taxon>
        <taxon>Culicidae</taxon>
        <taxon>Anophelinae</taxon>
        <taxon>Anopheles</taxon>
    </lineage>
</organism>
<dbReference type="Pfam" id="PF00651">
    <property type="entry name" value="BTB"/>
    <property type="match status" value="1"/>
</dbReference>
<evidence type="ECO:0000313" key="5">
    <source>
        <dbReference type="EnsemblMetazoa" id="ACHR004153-PA"/>
    </source>
</evidence>
<evidence type="ECO:0000256" key="3">
    <source>
        <dbReference type="SAM" id="MobiDB-lite"/>
    </source>
</evidence>
<sequence>MFSRFESWFAKQRAKCNRIPWSHCARPEKSASTEFSFTDRLNWTSEAGRCSSPRRLLTNFLSERNINNEADLLKHFLKEHDLYNKHQTIQQRRRLRYLLELEKRTPLNGYNECADTSIVLQYPKTKDSNDRTCPVEVHSMPFQHPSTAVYMSSGATISSVSSKKIRRVASLPSLASPKATDPRPENHVTASYPTIAREVQDNDKPKREGKFLDVTLTCDGGVVKAHQIILAAGSPYFEDMFLENRHECPIVHLRHVSVHDMRLILDFVYEGKVYLSLSELPNFIKSAEDLQIRGMLQSNATGAKASDTGHVVEELCETVTSLAVPISESIKNITKHCSPEKSMLQVEPDMVQVKNAPVDTVPISNDGDEHMGRRGRDGDDGKDDECFSSNEGMMRSYQMQEPLPHNSQQHLNFEAVVHKSRRESIAVMPSTPEERTSGHLAQMDTLTGEEEKELLEIIGAIDVSRLAELRDTFFVRYHEPEPEFVQRFVSLRQI</sequence>
<protein>
    <submittedName>
        <fullName evidence="5">BTB domain-containing protein</fullName>
    </submittedName>
</protein>
<reference evidence="5" key="2">
    <citation type="submission" date="2020-05" db="UniProtKB">
        <authorList>
            <consortium name="EnsemblMetazoa"/>
        </authorList>
    </citation>
    <scope>IDENTIFICATION</scope>
    <source>
        <strain evidence="5">ACHKN1017</strain>
    </source>
</reference>
<evidence type="ECO:0000256" key="2">
    <source>
        <dbReference type="ARBA" id="ARBA00023242"/>
    </source>
</evidence>